<accession>A0ABN0N077</accession>
<proteinExistence type="predicted"/>
<dbReference type="Proteomes" id="UP000016064">
    <property type="component" value="Unassembled WGS sequence"/>
</dbReference>
<dbReference type="Gene3D" id="3.30.565.10">
    <property type="entry name" value="Histidine kinase-like ATPase, C-terminal domain"/>
    <property type="match status" value="1"/>
</dbReference>
<dbReference type="Pfam" id="PF13581">
    <property type="entry name" value="HATPase_c_2"/>
    <property type="match status" value="1"/>
</dbReference>
<dbReference type="CDD" id="cd16936">
    <property type="entry name" value="HATPase_RsbW-like"/>
    <property type="match status" value="1"/>
</dbReference>
<evidence type="ECO:0000313" key="3">
    <source>
        <dbReference type="Proteomes" id="UP000016064"/>
    </source>
</evidence>
<feature type="domain" description="Histidine kinase/HSP90-like ATPase" evidence="1">
    <location>
        <begin position="10"/>
        <end position="135"/>
    </location>
</feature>
<evidence type="ECO:0000313" key="2">
    <source>
        <dbReference type="EMBL" id="EQM63032.1"/>
    </source>
</evidence>
<reference evidence="2 3" key="1">
    <citation type="submission" date="2013-07" db="EMBL/GenBank/DDBJ databases">
        <title>Isolation of a new Chlamydia species from the feral Sacred Ibis (Threskiornis aethiopicus): Chlamydia ibidis.</title>
        <authorList>
            <person name="Vorimore F."/>
            <person name="Hsia R.-C."/>
            <person name="Huot-Creasy H."/>
            <person name="Bastian S."/>
            <person name="Deruyter L."/>
            <person name="Passet A."/>
            <person name="Sachse K."/>
            <person name="Bavoil P."/>
            <person name="Myers G."/>
            <person name="Laroucau K."/>
        </authorList>
    </citation>
    <scope>NUCLEOTIDE SEQUENCE [LARGE SCALE GENOMIC DNA]</scope>
    <source>
        <strain evidence="2 3">10-1398/6</strain>
    </source>
</reference>
<protein>
    <submittedName>
        <fullName evidence="2">Regulator of sigma subunit-histidine kinase</fullName>
    </submittedName>
</protein>
<dbReference type="EMBL" id="APJW01000001">
    <property type="protein sequence ID" value="EQM63032.1"/>
    <property type="molecule type" value="Genomic_DNA"/>
</dbReference>
<organism evidence="2 3">
    <name type="scientific">Chlamydia ibidis 10-1398/6</name>
    <dbReference type="NCBI Taxonomy" id="1046581"/>
    <lineage>
        <taxon>Bacteria</taxon>
        <taxon>Pseudomonadati</taxon>
        <taxon>Chlamydiota</taxon>
        <taxon>Chlamydiia</taxon>
        <taxon>Chlamydiales</taxon>
        <taxon>Chlamydiaceae</taxon>
        <taxon>Chlamydia/Chlamydophila group</taxon>
        <taxon>Chlamydia</taxon>
    </lineage>
</organism>
<dbReference type="RefSeq" id="WP_020370789.1">
    <property type="nucleotide sequence ID" value="NZ_APJW01000001.1"/>
</dbReference>
<dbReference type="SUPFAM" id="SSF55874">
    <property type="entry name" value="ATPase domain of HSP90 chaperone/DNA topoisomerase II/histidine kinase"/>
    <property type="match status" value="1"/>
</dbReference>
<keyword evidence="3" id="KW-1185">Reference proteome</keyword>
<keyword evidence="2" id="KW-0808">Transferase</keyword>
<dbReference type="InterPro" id="IPR036890">
    <property type="entry name" value="HATPase_C_sf"/>
</dbReference>
<dbReference type="InterPro" id="IPR003594">
    <property type="entry name" value="HATPase_dom"/>
</dbReference>
<evidence type="ECO:0000259" key="1">
    <source>
        <dbReference type="Pfam" id="PF13581"/>
    </source>
</evidence>
<keyword evidence="2" id="KW-0418">Kinase</keyword>
<comment type="caution">
    <text evidence="2">The sequence shown here is derived from an EMBL/GenBank/DDBJ whole genome shotgun (WGS) entry which is preliminary data.</text>
</comment>
<dbReference type="GO" id="GO:0016301">
    <property type="term" value="F:kinase activity"/>
    <property type="evidence" value="ECO:0007669"/>
    <property type="project" value="UniProtKB-KW"/>
</dbReference>
<gene>
    <name evidence="2" type="primary">rsbW</name>
    <name evidence="2" type="ORF">H359_0140</name>
</gene>
<name>A0ABN0N077_9CHLA</name>
<sequence length="139" mass="15539">MTSSKIEAVFPAVLSELHNMLNFIKKSAEFHDLQKDKMLKMELACEELLVNIISYAYQGSPGNISISCLGSAEILEVVIKDSGFSFNPFTAVIDLQENLSLRERQLGGLGIFLAKNSVDEFSYERQGKYNVVSLKIRNT</sequence>